<feature type="chain" id="PRO_5030763977" description="Lipoprotein" evidence="1">
    <location>
        <begin position="18"/>
        <end position="64"/>
    </location>
</feature>
<evidence type="ECO:0000313" key="3">
    <source>
        <dbReference type="Proteomes" id="UP000539985"/>
    </source>
</evidence>
<keyword evidence="1" id="KW-0732">Signal</keyword>
<dbReference type="AlphaFoldDB" id="A0A7Y7XCC2"/>
<dbReference type="RefSeq" id="WP_177102763.1">
    <property type="nucleotide sequence ID" value="NZ_JACAQB010000007.1"/>
</dbReference>
<protein>
    <recommendedName>
        <fullName evidence="4">Lipoprotein</fullName>
    </recommendedName>
</protein>
<sequence>MRIVIAMLLMLSGYAYAGCNSIGDSDQRHYCYAKTGHGRCLSISNSDLRAPMRRLEAVTERSAG</sequence>
<comment type="caution">
    <text evidence="2">The sequence shown here is derived from an EMBL/GenBank/DDBJ whole genome shotgun (WGS) entry which is preliminary data.</text>
</comment>
<evidence type="ECO:0000313" key="2">
    <source>
        <dbReference type="EMBL" id="NWB97151.1"/>
    </source>
</evidence>
<feature type="signal peptide" evidence="1">
    <location>
        <begin position="1"/>
        <end position="17"/>
    </location>
</feature>
<gene>
    <name evidence="2" type="ORF">HX882_14720</name>
</gene>
<reference evidence="2 3" key="1">
    <citation type="submission" date="2020-04" db="EMBL/GenBank/DDBJ databases">
        <title>Molecular characterization of pseudomonads from Agaricus bisporus reveal novel blotch 2 pathogens in Western Europe.</title>
        <authorList>
            <person name="Taparia T."/>
            <person name="Krijger M."/>
            <person name="Haynes E."/>
            <person name="Elpinstone J.G."/>
            <person name="Noble R."/>
            <person name="Van Der Wolf J."/>
        </authorList>
    </citation>
    <scope>NUCLEOTIDE SEQUENCE [LARGE SCALE GENOMIC DNA]</scope>
    <source>
        <strain evidence="2 3">H7001</strain>
    </source>
</reference>
<dbReference type="Proteomes" id="UP000539985">
    <property type="component" value="Unassembled WGS sequence"/>
</dbReference>
<evidence type="ECO:0000256" key="1">
    <source>
        <dbReference type="SAM" id="SignalP"/>
    </source>
</evidence>
<evidence type="ECO:0008006" key="4">
    <source>
        <dbReference type="Google" id="ProtNLM"/>
    </source>
</evidence>
<dbReference type="EMBL" id="JACAQB010000007">
    <property type="protein sequence ID" value="NWB97151.1"/>
    <property type="molecule type" value="Genomic_DNA"/>
</dbReference>
<organism evidence="2 3">
    <name type="scientific">Pseudomonas gingeri</name>
    <dbReference type="NCBI Taxonomy" id="117681"/>
    <lineage>
        <taxon>Bacteria</taxon>
        <taxon>Pseudomonadati</taxon>
        <taxon>Pseudomonadota</taxon>
        <taxon>Gammaproteobacteria</taxon>
        <taxon>Pseudomonadales</taxon>
        <taxon>Pseudomonadaceae</taxon>
        <taxon>Pseudomonas</taxon>
    </lineage>
</organism>
<name>A0A7Y7XCC2_9PSED</name>
<accession>A0A7Y7XCC2</accession>
<proteinExistence type="predicted"/>